<keyword evidence="2" id="KW-1003">Cell membrane</keyword>
<evidence type="ECO:0000256" key="2">
    <source>
        <dbReference type="ARBA" id="ARBA00022475"/>
    </source>
</evidence>
<organism evidence="7 8">
    <name type="scientific">Pseudolysinimonas kribbensis</name>
    <dbReference type="NCBI Taxonomy" id="433641"/>
    <lineage>
        <taxon>Bacteria</taxon>
        <taxon>Bacillati</taxon>
        <taxon>Actinomycetota</taxon>
        <taxon>Actinomycetes</taxon>
        <taxon>Micrococcales</taxon>
        <taxon>Microbacteriaceae</taxon>
        <taxon>Pseudolysinimonas</taxon>
    </lineage>
</organism>
<proteinExistence type="predicted"/>
<reference evidence="8" key="1">
    <citation type="journal article" date="2019" name="Int. J. Syst. Evol. Microbiol.">
        <title>The Global Catalogue of Microorganisms (GCM) 10K type strain sequencing project: providing services to taxonomists for standard genome sequencing and annotation.</title>
        <authorList>
            <consortium name="The Broad Institute Genomics Platform"/>
            <consortium name="The Broad Institute Genome Sequencing Center for Infectious Disease"/>
            <person name="Wu L."/>
            <person name="Ma J."/>
        </authorList>
    </citation>
    <scope>NUCLEOTIDE SEQUENCE [LARGE SCALE GENOMIC DNA]</scope>
    <source>
        <strain evidence="8">NBRC 108894</strain>
    </source>
</reference>
<dbReference type="Proteomes" id="UP001157034">
    <property type="component" value="Unassembled WGS sequence"/>
</dbReference>
<feature type="transmembrane region" description="Helical" evidence="6">
    <location>
        <begin position="151"/>
        <end position="175"/>
    </location>
</feature>
<dbReference type="EMBL" id="BSVB01000001">
    <property type="protein sequence ID" value="GMA95938.1"/>
    <property type="molecule type" value="Genomic_DNA"/>
</dbReference>
<feature type="transmembrane region" description="Helical" evidence="6">
    <location>
        <begin position="6"/>
        <end position="31"/>
    </location>
</feature>
<dbReference type="InterPro" id="IPR001123">
    <property type="entry name" value="LeuE-type"/>
</dbReference>
<comment type="subcellular location">
    <subcellularLocation>
        <location evidence="1">Cell membrane</location>
        <topology evidence="1">Multi-pass membrane protein</topology>
    </subcellularLocation>
</comment>
<evidence type="ECO:0000256" key="3">
    <source>
        <dbReference type="ARBA" id="ARBA00022692"/>
    </source>
</evidence>
<evidence type="ECO:0000256" key="6">
    <source>
        <dbReference type="SAM" id="Phobius"/>
    </source>
</evidence>
<evidence type="ECO:0000256" key="4">
    <source>
        <dbReference type="ARBA" id="ARBA00022989"/>
    </source>
</evidence>
<evidence type="ECO:0000256" key="1">
    <source>
        <dbReference type="ARBA" id="ARBA00004651"/>
    </source>
</evidence>
<dbReference type="PANTHER" id="PTHR30086">
    <property type="entry name" value="ARGININE EXPORTER PROTEIN ARGO"/>
    <property type="match status" value="1"/>
</dbReference>
<name>A0ABQ6K5L6_9MICO</name>
<feature type="transmembrane region" description="Helical" evidence="6">
    <location>
        <begin position="114"/>
        <end position="131"/>
    </location>
</feature>
<dbReference type="PANTHER" id="PTHR30086:SF20">
    <property type="entry name" value="ARGININE EXPORTER PROTEIN ARGO-RELATED"/>
    <property type="match status" value="1"/>
</dbReference>
<comment type="caution">
    <text evidence="7">The sequence shown here is derived from an EMBL/GenBank/DDBJ whole genome shotgun (WGS) entry which is preliminary data.</text>
</comment>
<keyword evidence="4 6" id="KW-1133">Transmembrane helix</keyword>
<keyword evidence="3 6" id="KW-0812">Transmembrane</keyword>
<feature type="transmembrane region" description="Helical" evidence="6">
    <location>
        <begin position="76"/>
        <end position="93"/>
    </location>
</feature>
<evidence type="ECO:0000256" key="5">
    <source>
        <dbReference type="ARBA" id="ARBA00023136"/>
    </source>
</evidence>
<feature type="transmembrane region" description="Helical" evidence="6">
    <location>
        <begin position="187"/>
        <end position="208"/>
    </location>
</feature>
<feature type="transmembrane region" description="Helical" evidence="6">
    <location>
        <begin position="43"/>
        <end position="70"/>
    </location>
</feature>
<evidence type="ECO:0000313" key="8">
    <source>
        <dbReference type="Proteomes" id="UP001157034"/>
    </source>
</evidence>
<keyword evidence="5 6" id="KW-0472">Membrane</keyword>
<gene>
    <name evidence="7" type="ORF">GCM10025881_27620</name>
</gene>
<keyword evidence="8" id="KW-1185">Reference proteome</keyword>
<dbReference type="RefSeq" id="WP_284254614.1">
    <property type="nucleotide sequence ID" value="NZ_BAAAQO010000004.1"/>
</dbReference>
<protein>
    <submittedName>
        <fullName evidence="7">Amino acid transporter</fullName>
    </submittedName>
</protein>
<sequence>MNTAAAVAAGLAGLGLGASLIIAIGAQNAFVLRQGVRREHIGIVIAICIASDVVLIGLGVAGAGALFTAVPWLVEVARWAGAAFLLFYAVLAARRAIRPAVLSVDRSARPAATARGVALTCLALTWLNPHVYLDTLVLLGSVASTHGELRWAFGAGAAVASAIWFTLLGLGARALAPLFARPLAWRVLDVVIAAVMVVVALTLLLPVFS</sequence>
<accession>A0ABQ6K5L6</accession>
<evidence type="ECO:0000313" key="7">
    <source>
        <dbReference type="EMBL" id="GMA95938.1"/>
    </source>
</evidence>
<dbReference type="Pfam" id="PF01810">
    <property type="entry name" value="LysE"/>
    <property type="match status" value="1"/>
</dbReference>